<accession>A0A285L663</accession>
<name>A0A285L663_9NOCA</name>
<feature type="region of interest" description="Disordered" evidence="1">
    <location>
        <begin position="129"/>
        <end position="151"/>
    </location>
</feature>
<evidence type="ECO:0000313" key="3">
    <source>
        <dbReference type="Proteomes" id="UP000219565"/>
    </source>
</evidence>
<evidence type="ECO:0000256" key="1">
    <source>
        <dbReference type="SAM" id="MobiDB-lite"/>
    </source>
</evidence>
<dbReference type="AlphaFoldDB" id="A0A285L663"/>
<dbReference type="EMBL" id="OBEG01000002">
    <property type="protein sequence ID" value="SNY80374.1"/>
    <property type="molecule type" value="Genomic_DNA"/>
</dbReference>
<dbReference type="OrthoDB" id="3689685at2"/>
<protein>
    <recommendedName>
        <fullName evidence="4">Plasmid replication, integration and excision activator</fullName>
    </recommendedName>
</protein>
<organism evidence="2 3">
    <name type="scientific">Nocardia amikacinitolerans</name>
    <dbReference type="NCBI Taxonomy" id="756689"/>
    <lineage>
        <taxon>Bacteria</taxon>
        <taxon>Bacillati</taxon>
        <taxon>Actinomycetota</taxon>
        <taxon>Actinomycetes</taxon>
        <taxon>Mycobacteriales</taxon>
        <taxon>Nocardiaceae</taxon>
        <taxon>Nocardia</taxon>
    </lineage>
</organism>
<sequence length="151" mass="16146">MALKDVWFSPAFGEAFPKGLFLLGEVAPWLEFSQDRNAPKIQRVDLDQEGRGSGKRLWKATVTDPTAPNAKSASFDITFVADVQPVPAAPEIVPGMTPIELEGLHVKPRMVGDGNFKSIGWYVRATGIKGDTSGAKQTPADPGAARQAKAA</sequence>
<gene>
    <name evidence="2" type="ORF">SAMN04244553_1936</name>
</gene>
<evidence type="ECO:0008006" key="4">
    <source>
        <dbReference type="Google" id="ProtNLM"/>
    </source>
</evidence>
<proteinExistence type="predicted"/>
<reference evidence="2 3" key="1">
    <citation type="submission" date="2017-09" db="EMBL/GenBank/DDBJ databases">
        <authorList>
            <person name="Ehlers B."/>
            <person name="Leendertz F.H."/>
        </authorList>
    </citation>
    <scope>NUCLEOTIDE SEQUENCE [LARGE SCALE GENOMIC DNA]</scope>
    <source>
        <strain evidence="2 3">DSM 45537</strain>
    </source>
</reference>
<dbReference type="Proteomes" id="UP000219565">
    <property type="component" value="Unassembled WGS sequence"/>
</dbReference>
<keyword evidence="3" id="KW-1185">Reference proteome</keyword>
<evidence type="ECO:0000313" key="2">
    <source>
        <dbReference type="EMBL" id="SNY80374.1"/>
    </source>
</evidence>